<accession>A0A2K8SL25</accession>
<evidence type="ECO:0000259" key="1">
    <source>
        <dbReference type="Pfam" id="PF13264"/>
    </source>
</evidence>
<organism evidence="2 3">
    <name type="scientific">Nostoc flagelliforme CCNUN1</name>
    <dbReference type="NCBI Taxonomy" id="2038116"/>
    <lineage>
        <taxon>Bacteria</taxon>
        <taxon>Bacillati</taxon>
        <taxon>Cyanobacteriota</taxon>
        <taxon>Cyanophyceae</taxon>
        <taxon>Nostocales</taxon>
        <taxon>Nostocaceae</taxon>
        <taxon>Nostoc</taxon>
    </lineage>
</organism>
<dbReference type="AlphaFoldDB" id="A0A2K8SL25"/>
<proteinExistence type="predicted"/>
<dbReference type="Proteomes" id="UP000232003">
    <property type="component" value="Chromosome"/>
</dbReference>
<keyword evidence="3" id="KW-1185">Reference proteome</keyword>
<dbReference type="OrthoDB" id="127452at2"/>
<reference evidence="2 3" key="1">
    <citation type="submission" date="2017-11" db="EMBL/GenBank/DDBJ databases">
        <title>Complete genome of a free-living desiccation-tolerant cyanobacterium and its photosynthetic adaptation to extreme terrestrial habitat.</title>
        <authorList>
            <person name="Shang J."/>
        </authorList>
    </citation>
    <scope>NUCLEOTIDE SEQUENCE [LARGE SCALE GENOMIC DNA]</scope>
    <source>
        <strain evidence="2 3">CCNUN1</strain>
    </source>
</reference>
<name>A0A2K8SL25_9NOSO</name>
<feature type="domain" description="DUF4055" evidence="1">
    <location>
        <begin position="285"/>
        <end position="422"/>
    </location>
</feature>
<protein>
    <submittedName>
        <fullName evidence="2">62kDa structural protein</fullName>
    </submittedName>
</protein>
<gene>
    <name evidence="2" type="ORF">COO91_02042</name>
</gene>
<dbReference type="InterPro" id="IPR025129">
    <property type="entry name" value="DUF4055"/>
</dbReference>
<dbReference type="EMBL" id="CP024785">
    <property type="protein sequence ID" value="AUB36141.1"/>
    <property type="molecule type" value="Genomic_DNA"/>
</dbReference>
<sequence length="507" mass="56446">MSTIEEFSAQTADITAFTSNPNSPAYQCDSYRRSRGKLQFVADMFTGRSAWYAVGSFFGETVDPIKANLYLPQESEEPDEEYNKRLSRSYFVRRFRNAIESFAGFLSSFTLVEGTDPSIVDAQQNIDLKGNSLEVFFRAADQKALRDERCFILVEFPKPPKDKEGNPLIKSALDERKFGLRPYLVLIDVRDVVNWKLAPDNRTIMQVTIRETVTEDIGLFGSKQTVRYRVLFPGGYTIYTEQDGAYVVTDGGFTSLDRVPLVSYSLTNGDIENRGGADPFSGEPPLYDLAELNLKHYQKTSEKDEAMHKCNMAVLQVEELNAESSSSGETPTVRIGPNTCLWNVRASFVEPSGAAIAATQADIERLEMNMDSRTLSFLSGSEVQRTATEVSTFSGPVQANLGSMARAKQSKVQSCFELWSQYSNAKVSKSGIYVDEKILQSAIDSGVIGVLLQMRQAKEVTRATFLSLLKKGKAFPKDFDVEAEVKALEKEEQLQAQAMAVLAQKIP</sequence>
<dbReference type="KEGG" id="nfl:COO91_02042"/>
<evidence type="ECO:0000313" key="3">
    <source>
        <dbReference type="Proteomes" id="UP000232003"/>
    </source>
</evidence>
<evidence type="ECO:0000313" key="2">
    <source>
        <dbReference type="EMBL" id="AUB36141.1"/>
    </source>
</evidence>
<dbReference type="Pfam" id="PF13264">
    <property type="entry name" value="DUF4055"/>
    <property type="match status" value="1"/>
</dbReference>
<dbReference type="RefSeq" id="WP_157816418.1">
    <property type="nucleotide sequence ID" value="NZ_CAWNNC010000001.1"/>
</dbReference>